<organism evidence="4 5">
    <name type="scientific">Dreissena polymorpha</name>
    <name type="common">Zebra mussel</name>
    <name type="synonym">Mytilus polymorpha</name>
    <dbReference type="NCBI Taxonomy" id="45954"/>
    <lineage>
        <taxon>Eukaryota</taxon>
        <taxon>Metazoa</taxon>
        <taxon>Spiralia</taxon>
        <taxon>Lophotrochozoa</taxon>
        <taxon>Mollusca</taxon>
        <taxon>Bivalvia</taxon>
        <taxon>Autobranchia</taxon>
        <taxon>Heteroconchia</taxon>
        <taxon>Euheterodonta</taxon>
        <taxon>Imparidentia</taxon>
        <taxon>Neoheterodontei</taxon>
        <taxon>Myida</taxon>
        <taxon>Dreissenoidea</taxon>
        <taxon>Dreissenidae</taxon>
        <taxon>Dreissena</taxon>
    </lineage>
</organism>
<evidence type="ECO:0000256" key="1">
    <source>
        <dbReference type="SAM" id="MobiDB-lite"/>
    </source>
</evidence>
<keyword evidence="5" id="KW-1185">Reference proteome</keyword>
<sequence length="379" mass="41654">MQDTCKNEVARNSSVIEASIAELMANGSEESSEELRMLRVLQNNMEEVDNMCMHIEATCEGSTVCNNEPNGVCEVIEDVVQCSCRVGYAANKRGCERDGSVAITDEETEKHSTDKAKYRVEMVLPFAIPKGRTLLSSRTYKQYTDILHKALEDYYRDHLGKGLWKVVILSVRQGSLVVDHLVIYYNEDFVKGALLEAVALFDRAEISILGNVVTPSGVNVGKEKVSIDGIHESRLCQAMLAIEECATDELCVVQEGLPKCRKTTTTPLETQNASTTWTIITALSTTGGVLVVIVIVLIVVVCKKNANAVKPFRQNKAGAGRVDSRETPCTDLDSEEEDGEARAKSKVEVVSRSMEKFQVYENGSHDGHGPAKTAWAKLT</sequence>
<keyword evidence="2" id="KW-0812">Transmembrane</keyword>
<keyword evidence="2" id="KW-1133">Transmembrane helix</keyword>
<dbReference type="Proteomes" id="UP000828390">
    <property type="component" value="Unassembled WGS sequence"/>
</dbReference>
<dbReference type="InterPro" id="IPR000742">
    <property type="entry name" value="EGF"/>
</dbReference>
<feature type="domain" description="EGF-like" evidence="3">
    <location>
        <begin position="82"/>
        <end position="95"/>
    </location>
</feature>
<dbReference type="AlphaFoldDB" id="A0A9D4LPR0"/>
<protein>
    <recommendedName>
        <fullName evidence="3">EGF-like domain-containing protein</fullName>
    </recommendedName>
</protein>
<reference evidence="4" key="2">
    <citation type="submission" date="2020-11" db="EMBL/GenBank/DDBJ databases">
        <authorList>
            <person name="McCartney M.A."/>
            <person name="Auch B."/>
            <person name="Kono T."/>
            <person name="Mallez S."/>
            <person name="Becker A."/>
            <person name="Gohl D.M."/>
            <person name="Silverstein K.A.T."/>
            <person name="Koren S."/>
            <person name="Bechman K.B."/>
            <person name="Herman A."/>
            <person name="Abrahante J.E."/>
            <person name="Garbe J."/>
        </authorList>
    </citation>
    <scope>NUCLEOTIDE SEQUENCE</scope>
    <source>
        <strain evidence="4">Duluth1</strain>
        <tissue evidence="4">Whole animal</tissue>
    </source>
</reference>
<evidence type="ECO:0000313" key="4">
    <source>
        <dbReference type="EMBL" id="KAH3861483.1"/>
    </source>
</evidence>
<dbReference type="PROSITE" id="PS01186">
    <property type="entry name" value="EGF_2"/>
    <property type="match status" value="1"/>
</dbReference>
<reference evidence="4" key="1">
    <citation type="journal article" date="2019" name="bioRxiv">
        <title>The Genome of the Zebra Mussel, Dreissena polymorpha: A Resource for Invasive Species Research.</title>
        <authorList>
            <person name="McCartney M.A."/>
            <person name="Auch B."/>
            <person name="Kono T."/>
            <person name="Mallez S."/>
            <person name="Zhang Y."/>
            <person name="Obille A."/>
            <person name="Becker A."/>
            <person name="Abrahante J.E."/>
            <person name="Garbe J."/>
            <person name="Badalamenti J.P."/>
            <person name="Herman A."/>
            <person name="Mangelson H."/>
            <person name="Liachko I."/>
            <person name="Sullivan S."/>
            <person name="Sone E.D."/>
            <person name="Koren S."/>
            <person name="Silverstein K.A.T."/>
            <person name="Beckman K.B."/>
            <person name="Gohl D.M."/>
        </authorList>
    </citation>
    <scope>NUCLEOTIDE SEQUENCE</scope>
    <source>
        <strain evidence="4">Duluth1</strain>
        <tissue evidence="4">Whole animal</tissue>
    </source>
</reference>
<evidence type="ECO:0000256" key="2">
    <source>
        <dbReference type="SAM" id="Phobius"/>
    </source>
</evidence>
<gene>
    <name evidence="4" type="ORF">DPMN_024413</name>
</gene>
<feature type="transmembrane region" description="Helical" evidence="2">
    <location>
        <begin position="277"/>
        <end position="302"/>
    </location>
</feature>
<keyword evidence="2" id="KW-0472">Membrane</keyword>
<accession>A0A9D4LPR0</accession>
<feature type="region of interest" description="Disordered" evidence="1">
    <location>
        <begin position="317"/>
        <end position="347"/>
    </location>
</feature>
<dbReference type="EMBL" id="JAIWYP010000002">
    <property type="protein sequence ID" value="KAH3861483.1"/>
    <property type="molecule type" value="Genomic_DNA"/>
</dbReference>
<proteinExistence type="predicted"/>
<comment type="caution">
    <text evidence="4">The sequence shown here is derived from an EMBL/GenBank/DDBJ whole genome shotgun (WGS) entry which is preliminary data.</text>
</comment>
<feature type="region of interest" description="Disordered" evidence="1">
    <location>
        <begin position="359"/>
        <end position="379"/>
    </location>
</feature>
<name>A0A9D4LPR0_DREPO</name>
<evidence type="ECO:0000313" key="5">
    <source>
        <dbReference type="Proteomes" id="UP000828390"/>
    </source>
</evidence>
<evidence type="ECO:0000259" key="3">
    <source>
        <dbReference type="PROSITE" id="PS01186"/>
    </source>
</evidence>